<protein>
    <submittedName>
        <fullName evidence="2">Unannotated protein</fullName>
    </submittedName>
</protein>
<dbReference type="InterPro" id="IPR046112">
    <property type="entry name" value="DUF6049"/>
</dbReference>
<feature type="transmembrane region" description="Helical" evidence="1">
    <location>
        <begin position="340"/>
        <end position="360"/>
    </location>
</feature>
<name>A0A6J7D765_9ZZZZ</name>
<proteinExistence type="predicted"/>
<keyword evidence="1" id="KW-0472">Membrane</keyword>
<dbReference type="EMBL" id="CAFBLH010000016">
    <property type="protein sequence ID" value="CAB4864978.1"/>
    <property type="molecule type" value="Genomic_DNA"/>
</dbReference>
<keyword evidence="1" id="KW-1133">Transmembrane helix</keyword>
<organism evidence="2">
    <name type="scientific">freshwater metagenome</name>
    <dbReference type="NCBI Taxonomy" id="449393"/>
    <lineage>
        <taxon>unclassified sequences</taxon>
        <taxon>metagenomes</taxon>
        <taxon>ecological metagenomes</taxon>
    </lineage>
</organism>
<dbReference type="AlphaFoldDB" id="A0A6J7D765"/>
<keyword evidence="1" id="KW-0812">Transmembrane</keyword>
<evidence type="ECO:0000313" key="2">
    <source>
        <dbReference type="EMBL" id="CAB4864978.1"/>
    </source>
</evidence>
<sequence>MKKLLNGFLLIFFFIAPLPHAFAESGVVQITSTIHQNFTGEFRNDVLAGELLPNGKLGRLIFVPSNKSRTWVIDAALIDEVIAMTSAYKLASGGTPAGSQTAIDWLVQLRKVTLSNDVVALAYGNPDTVLAKRLAPSELRMYYAFGKTQLQSALGREVKSDTKGTPSLGKSRLSPTLQKNYSENRRAITYLSHSAPIPEIYKLRARLSQLLSARLNKEEREYFSTNARISIDEQLHRLRINASRYQITTERSDLPLTVINEFPIAMIVDVDLVAQNSRISVQSFKKVSLPANSKTQLSLKVEVRAPGQTLVFASIKDDRGITLVPAVPLQLNATVIDPKLTWFTTGAAIILLLAAIAQSVRRARRGRKNEIK</sequence>
<accession>A0A6J7D765</accession>
<reference evidence="2" key="1">
    <citation type="submission" date="2020-05" db="EMBL/GenBank/DDBJ databases">
        <authorList>
            <person name="Chiriac C."/>
            <person name="Salcher M."/>
            <person name="Ghai R."/>
            <person name="Kavagutti S V."/>
        </authorList>
    </citation>
    <scope>NUCLEOTIDE SEQUENCE</scope>
</reference>
<gene>
    <name evidence="2" type="ORF">UFOPK3342_00645</name>
</gene>
<evidence type="ECO:0000256" key="1">
    <source>
        <dbReference type="SAM" id="Phobius"/>
    </source>
</evidence>
<dbReference type="Pfam" id="PF19516">
    <property type="entry name" value="DUF6049"/>
    <property type="match status" value="1"/>
</dbReference>